<organism evidence="8 9">
    <name type="scientific">Pilimelia columellifera subsp. columellifera</name>
    <dbReference type="NCBI Taxonomy" id="706583"/>
    <lineage>
        <taxon>Bacteria</taxon>
        <taxon>Bacillati</taxon>
        <taxon>Actinomycetota</taxon>
        <taxon>Actinomycetes</taxon>
        <taxon>Micromonosporales</taxon>
        <taxon>Micromonosporaceae</taxon>
        <taxon>Pilimelia</taxon>
    </lineage>
</organism>
<evidence type="ECO:0000256" key="4">
    <source>
        <dbReference type="ARBA" id="ARBA00022807"/>
    </source>
</evidence>
<evidence type="ECO:0000259" key="7">
    <source>
        <dbReference type="PROSITE" id="PS51935"/>
    </source>
</evidence>
<dbReference type="PANTHER" id="PTHR47359:SF3">
    <property type="entry name" value="NLP_P60 DOMAIN-CONTAINING PROTEIN-RELATED"/>
    <property type="match status" value="1"/>
</dbReference>
<feature type="coiled-coil region" evidence="5">
    <location>
        <begin position="123"/>
        <end position="175"/>
    </location>
</feature>
<name>A0ABN3NI20_9ACTN</name>
<keyword evidence="9" id="KW-1185">Reference proteome</keyword>
<evidence type="ECO:0000256" key="3">
    <source>
        <dbReference type="ARBA" id="ARBA00022801"/>
    </source>
</evidence>
<feature type="chain" id="PRO_5045237971" description="NlpC/P60 domain-containing protein" evidence="6">
    <location>
        <begin position="31"/>
        <end position="322"/>
    </location>
</feature>
<reference evidence="8 9" key="1">
    <citation type="journal article" date="2019" name="Int. J. Syst. Evol. Microbiol.">
        <title>The Global Catalogue of Microorganisms (GCM) 10K type strain sequencing project: providing services to taxonomists for standard genome sequencing and annotation.</title>
        <authorList>
            <consortium name="The Broad Institute Genomics Platform"/>
            <consortium name="The Broad Institute Genome Sequencing Center for Infectious Disease"/>
            <person name="Wu L."/>
            <person name="Ma J."/>
        </authorList>
    </citation>
    <scope>NUCLEOTIDE SEQUENCE [LARGE SCALE GENOMIC DNA]</scope>
    <source>
        <strain evidence="8 9">JCM 3367</strain>
    </source>
</reference>
<dbReference type="PANTHER" id="PTHR47359">
    <property type="entry name" value="PEPTIDOGLYCAN DL-ENDOPEPTIDASE CWLO"/>
    <property type="match status" value="1"/>
</dbReference>
<accession>A0ABN3NI20</accession>
<evidence type="ECO:0000256" key="6">
    <source>
        <dbReference type="SAM" id="SignalP"/>
    </source>
</evidence>
<dbReference type="InterPro" id="IPR051794">
    <property type="entry name" value="PG_Endopeptidase_C40"/>
</dbReference>
<comment type="caution">
    <text evidence="8">The sequence shown here is derived from an EMBL/GenBank/DDBJ whole genome shotgun (WGS) entry which is preliminary data.</text>
</comment>
<evidence type="ECO:0000256" key="1">
    <source>
        <dbReference type="ARBA" id="ARBA00007074"/>
    </source>
</evidence>
<keyword evidence="6" id="KW-0732">Signal</keyword>
<keyword evidence="4" id="KW-0788">Thiol protease</keyword>
<evidence type="ECO:0000313" key="9">
    <source>
        <dbReference type="Proteomes" id="UP001499978"/>
    </source>
</evidence>
<comment type="similarity">
    <text evidence="1">Belongs to the peptidase C40 family.</text>
</comment>
<dbReference type="EMBL" id="BAAARY010000005">
    <property type="protein sequence ID" value="GAA2519625.1"/>
    <property type="molecule type" value="Genomic_DNA"/>
</dbReference>
<dbReference type="PROSITE" id="PS51935">
    <property type="entry name" value="NLPC_P60"/>
    <property type="match status" value="1"/>
</dbReference>
<sequence length="322" mass="35021">MTDAARRLRPLLAVAAGSALACATLTPALAAQATPEEQLTRARHRLEVVVEEHNEVREDLAATRARLAALAPQLAPMRAAIDQRRLQVGQLAASTYRSAASYRVGALLSDPEPGQLTERLIMVQHLTDKRERAIDALARSQRDFLQAQRQLATLAATQNKQRAQLAAKRRHIEQEIQRLTPAVVAAERRAPRAQRAESAPAVMRVHAAGAAGAAVRFALSQIGKPYGWGGAGPHQYDCSGLTSSAWRRGGRGLPHNSARQWNSVTRISRAQLRPGDLVFYYDGISHVGMYVGGGRIVHAPTFGQNVRTDPMSYAPIYGFGRP</sequence>
<dbReference type="Gene3D" id="3.90.1720.10">
    <property type="entry name" value="endopeptidase domain like (from Nostoc punctiforme)"/>
    <property type="match status" value="1"/>
</dbReference>
<dbReference type="SUPFAM" id="SSF54001">
    <property type="entry name" value="Cysteine proteinases"/>
    <property type="match status" value="1"/>
</dbReference>
<evidence type="ECO:0000313" key="8">
    <source>
        <dbReference type="EMBL" id="GAA2519625.1"/>
    </source>
</evidence>
<evidence type="ECO:0000256" key="2">
    <source>
        <dbReference type="ARBA" id="ARBA00022670"/>
    </source>
</evidence>
<feature type="signal peptide" evidence="6">
    <location>
        <begin position="1"/>
        <end position="30"/>
    </location>
</feature>
<dbReference type="Proteomes" id="UP001499978">
    <property type="component" value="Unassembled WGS sequence"/>
</dbReference>
<keyword evidence="3" id="KW-0378">Hydrolase</keyword>
<dbReference type="InterPro" id="IPR038765">
    <property type="entry name" value="Papain-like_cys_pep_sf"/>
</dbReference>
<protein>
    <recommendedName>
        <fullName evidence="7">NlpC/P60 domain-containing protein</fullName>
    </recommendedName>
</protein>
<dbReference type="InterPro" id="IPR000064">
    <property type="entry name" value="NLP_P60_dom"/>
</dbReference>
<feature type="domain" description="NlpC/P60" evidence="7">
    <location>
        <begin position="208"/>
        <end position="322"/>
    </location>
</feature>
<gene>
    <name evidence="8" type="ORF">GCM10010201_16010</name>
</gene>
<dbReference type="PROSITE" id="PS51257">
    <property type="entry name" value="PROKAR_LIPOPROTEIN"/>
    <property type="match status" value="1"/>
</dbReference>
<dbReference type="Pfam" id="PF00877">
    <property type="entry name" value="NLPC_P60"/>
    <property type="match status" value="1"/>
</dbReference>
<proteinExistence type="inferred from homology"/>
<keyword evidence="2" id="KW-0645">Protease</keyword>
<evidence type="ECO:0000256" key="5">
    <source>
        <dbReference type="SAM" id="Coils"/>
    </source>
</evidence>
<dbReference type="RefSeq" id="WP_344170585.1">
    <property type="nucleotide sequence ID" value="NZ_BAAARY010000005.1"/>
</dbReference>
<keyword evidence="5" id="KW-0175">Coiled coil</keyword>